<dbReference type="Gene3D" id="1.10.238.10">
    <property type="entry name" value="EF-hand"/>
    <property type="match status" value="1"/>
</dbReference>
<evidence type="ECO:0000256" key="1">
    <source>
        <dbReference type="ARBA" id="ARBA00022737"/>
    </source>
</evidence>
<dbReference type="InterPro" id="IPR011992">
    <property type="entry name" value="EF-hand-dom_pair"/>
</dbReference>
<comment type="caution">
    <text evidence="2">The sequence shown here is derived from an EMBL/GenBank/DDBJ whole genome shotgun (WGS) entry which is preliminary data.</text>
</comment>
<gene>
    <name evidence="2" type="ORF">JZ751_005113</name>
</gene>
<proteinExistence type="predicted"/>
<evidence type="ECO:0000313" key="3">
    <source>
        <dbReference type="Proteomes" id="UP000824540"/>
    </source>
</evidence>
<dbReference type="Proteomes" id="UP000824540">
    <property type="component" value="Unassembled WGS sequence"/>
</dbReference>
<dbReference type="EMBL" id="JAFBMS010000013">
    <property type="protein sequence ID" value="KAG9347545.1"/>
    <property type="molecule type" value="Genomic_DNA"/>
</dbReference>
<feature type="non-terminal residue" evidence="2">
    <location>
        <position position="1"/>
    </location>
</feature>
<evidence type="ECO:0008006" key="4">
    <source>
        <dbReference type="Google" id="ProtNLM"/>
    </source>
</evidence>
<organism evidence="2 3">
    <name type="scientific">Albula glossodonta</name>
    <name type="common">roundjaw bonefish</name>
    <dbReference type="NCBI Taxonomy" id="121402"/>
    <lineage>
        <taxon>Eukaryota</taxon>
        <taxon>Metazoa</taxon>
        <taxon>Chordata</taxon>
        <taxon>Craniata</taxon>
        <taxon>Vertebrata</taxon>
        <taxon>Euteleostomi</taxon>
        <taxon>Actinopterygii</taxon>
        <taxon>Neopterygii</taxon>
        <taxon>Teleostei</taxon>
        <taxon>Albuliformes</taxon>
        <taxon>Albulidae</taxon>
        <taxon>Albula</taxon>
    </lineage>
</organism>
<dbReference type="PANTHER" id="PTHR23049">
    <property type="entry name" value="MYOSIN REGULATORY LIGHT CHAIN 2"/>
    <property type="match status" value="1"/>
</dbReference>
<evidence type="ECO:0000313" key="2">
    <source>
        <dbReference type="EMBL" id="KAG9347545.1"/>
    </source>
</evidence>
<accession>A0A8T2P4R5</accession>
<protein>
    <recommendedName>
        <fullName evidence="4">Myosin regulatory light chain</fullName>
    </recommendedName>
</protein>
<dbReference type="InterPro" id="IPR050403">
    <property type="entry name" value="Myosin_RLC"/>
</dbReference>
<sequence>MSEAKGDTLYQLNMQRETWCRVEGGSKFWTHAERRHFACHLQSTCDFKSPTAQRSEQRSSWIRGVAKLAERKHFAQNITPRHTFTVIDQNCYDFITKEDLMDTYAAMGCLNVPKEELDAMMKEASGPLNFTTFLTIAAYDPVQPLREDEIKSMWSAFPSDMAGNIDYDNISSIITH</sequence>
<name>A0A8T2P4R5_9TELE</name>
<keyword evidence="3" id="KW-1185">Reference proteome</keyword>
<keyword evidence="1" id="KW-0677">Repeat</keyword>
<dbReference type="SUPFAM" id="SSF47473">
    <property type="entry name" value="EF-hand"/>
    <property type="match status" value="1"/>
</dbReference>
<reference evidence="2" key="1">
    <citation type="thesis" date="2021" institute="BYU ScholarsArchive" country="Provo, UT, USA">
        <title>Applications of and Algorithms for Genome Assembly and Genomic Analyses with an Emphasis on Marine Teleosts.</title>
        <authorList>
            <person name="Pickett B.D."/>
        </authorList>
    </citation>
    <scope>NUCLEOTIDE SEQUENCE</scope>
    <source>
        <strain evidence="2">HI-2016</strain>
    </source>
</reference>
<dbReference type="AlphaFoldDB" id="A0A8T2P4R5"/>
<dbReference type="OrthoDB" id="8718684at2759"/>